<gene>
    <name evidence="2" type="ORF">GCM10010403_12170</name>
</gene>
<organism evidence="2 3">
    <name type="scientific">Glycomyces rutgersensis</name>
    <dbReference type="NCBI Taxonomy" id="58115"/>
    <lineage>
        <taxon>Bacteria</taxon>
        <taxon>Bacillati</taxon>
        <taxon>Actinomycetota</taxon>
        <taxon>Actinomycetes</taxon>
        <taxon>Glycomycetales</taxon>
        <taxon>Glycomycetaceae</taxon>
        <taxon>Glycomyces</taxon>
    </lineage>
</organism>
<evidence type="ECO:0000313" key="2">
    <source>
        <dbReference type="EMBL" id="GAA2323642.1"/>
    </source>
</evidence>
<keyword evidence="3" id="KW-1185">Reference proteome</keyword>
<comment type="caution">
    <text evidence="2">The sequence shown here is derived from an EMBL/GenBank/DDBJ whole genome shotgun (WGS) entry which is preliminary data.</text>
</comment>
<sequence length="76" mass="8318">MVPCRQLSRSLAPPRIGAGAVFGLRPWDEALRPAYVTGRIDALCGRAHRAVSCSLGSEEENDAKFTKAPYKTETRD</sequence>
<reference evidence="2 3" key="1">
    <citation type="journal article" date="2019" name="Int. J. Syst. Evol. Microbiol.">
        <title>The Global Catalogue of Microorganisms (GCM) 10K type strain sequencing project: providing services to taxonomists for standard genome sequencing and annotation.</title>
        <authorList>
            <consortium name="The Broad Institute Genomics Platform"/>
            <consortium name="The Broad Institute Genome Sequencing Center for Infectious Disease"/>
            <person name="Wu L."/>
            <person name="Ma J."/>
        </authorList>
    </citation>
    <scope>NUCLEOTIDE SEQUENCE [LARGE SCALE GENOMIC DNA]</scope>
    <source>
        <strain evidence="2 3">JCM 6238</strain>
    </source>
</reference>
<dbReference type="EMBL" id="BAAASX010000002">
    <property type="protein sequence ID" value="GAA2323642.1"/>
    <property type="molecule type" value="Genomic_DNA"/>
</dbReference>
<accession>A0ABN3F9W2</accession>
<evidence type="ECO:0000313" key="3">
    <source>
        <dbReference type="Proteomes" id="UP001501584"/>
    </source>
</evidence>
<feature type="region of interest" description="Disordered" evidence="1">
    <location>
        <begin position="55"/>
        <end position="76"/>
    </location>
</feature>
<evidence type="ECO:0000256" key="1">
    <source>
        <dbReference type="SAM" id="MobiDB-lite"/>
    </source>
</evidence>
<dbReference type="Proteomes" id="UP001501584">
    <property type="component" value="Unassembled WGS sequence"/>
</dbReference>
<proteinExistence type="predicted"/>
<protein>
    <submittedName>
        <fullName evidence="2">Uncharacterized protein</fullName>
    </submittedName>
</protein>
<name>A0ABN3F9W2_9ACTN</name>
<feature type="compositionally biased region" description="Basic and acidic residues" evidence="1">
    <location>
        <begin position="62"/>
        <end position="76"/>
    </location>
</feature>